<feature type="compositionally biased region" description="Basic and acidic residues" evidence="1">
    <location>
        <begin position="213"/>
        <end position="222"/>
    </location>
</feature>
<name>K2NUS3_9HYPH</name>
<feature type="compositionally biased region" description="Basic and acidic residues" evidence="1">
    <location>
        <begin position="396"/>
        <end position="413"/>
    </location>
</feature>
<sequence>MNAGLANTLPVKPQGADHAARGRKDMPGEATSFRDTLASEKRQAAPQQNAGEKPNAENAADPWKPVGWSLPHDFEKKSIAAAKSAGNRPKQDKDKAEAVDALPTPPKAEEADLPQSAQDGDAADETPDRLPKQTSETARNAADNAEPPTTVPAPQASESGAEHSKAGEHIGSTEDPAPRANDRARERAAPVSALNREQQHTAEKSAEPAAPRAARETEKPAEASKTVDPLARPGNEAKPATDGAPQPDIRVVSIQRAPAPATAADPAVQKSAAPEATQLQQPHQPEAGRVLHTLKIELHPAELGPVTARLRVVADQLSVDLQVENAEARHRLGNDSDAIVKALRSLGYDIDRVTVQQSAASSQNNMAGNHTGRDSAFQSTSEGQGDSQSRGTGGERSQDERGGQAKGTREHAETSGSGLYI</sequence>
<dbReference type="Pfam" id="PF02120">
    <property type="entry name" value="Flg_hook"/>
    <property type="match status" value="1"/>
</dbReference>
<feature type="domain" description="Flagellar hook-length control protein-like C-terminal" evidence="2">
    <location>
        <begin position="291"/>
        <end position="363"/>
    </location>
</feature>
<organism evidence="3 4">
    <name type="scientific">Nitratireductor indicus C115</name>
    <dbReference type="NCBI Taxonomy" id="1231190"/>
    <lineage>
        <taxon>Bacteria</taxon>
        <taxon>Pseudomonadati</taxon>
        <taxon>Pseudomonadota</taxon>
        <taxon>Alphaproteobacteria</taxon>
        <taxon>Hyphomicrobiales</taxon>
        <taxon>Phyllobacteriaceae</taxon>
        <taxon>Nitratireductor</taxon>
    </lineage>
</organism>
<dbReference type="STRING" id="721133.SAMN05216176_110115"/>
<keyword evidence="3" id="KW-0969">Cilium</keyword>
<feature type="compositionally biased region" description="Polar residues" evidence="1">
    <location>
        <begin position="376"/>
        <end position="390"/>
    </location>
</feature>
<dbReference type="PATRIC" id="fig|1231190.3.peg.3163"/>
<dbReference type="CDD" id="cd17470">
    <property type="entry name" value="T3SS_Flik_C"/>
    <property type="match status" value="1"/>
</dbReference>
<keyword evidence="3" id="KW-0966">Cell projection</keyword>
<dbReference type="RefSeq" id="WP_009451233.1">
    <property type="nucleotide sequence ID" value="NZ_AMSI01000010.1"/>
</dbReference>
<dbReference type="EMBL" id="AMSI01000010">
    <property type="protein sequence ID" value="EKF41579.1"/>
    <property type="molecule type" value="Genomic_DNA"/>
</dbReference>
<feature type="compositionally biased region" description="Basic and acidic residues" evidence="1">
    <location>
        <begin position="89"/>
        <end position="98"/>
    </location>
</feature>
<proteinExistence type="predicted"/>
<dbReference type="InterPro" id="IPR038610">
    <property type="entry name" value="FliK-like_C_sf"/>
</dbReference>
<dbReference type="InterPro" id="IPR021136">
    <property type="entry name" value="Flagellar_hook_control-like_C"/>
</dbReference>
<evidence type="ECO:0000313" key="4">
    <source>
        <dbReference type="Proteomes" id="UP000007374"/>
    </source>
</evidence>
<feature type="compositionally biased region" description="Basic and acidic residues" evidence="1">
    <location>
        <begin position="18"/>
        <end position="27"/>
    </location>
</feature>
<feature type="region of interest" description="Disordered" evidence="1">
    <location>
        <begin position="359"/>
        <end position="421"/>
    </location>
</feature>
<dbReference type="eggNOG" id="COG3144">
    <property type="taxonomic scope" value="Bacteria"/>
</dbReference>
<feature type="compositionally biased region" description="Basic and acidic residues" evidence="1">
    <location>
        <begin position="197"/>
        <end position="206"/>
    </location>
</feature>
<evidence type="ECO:0000313" key="3">
    <source>
        <dbReference type="EMBL" id="EKF41579.1"/>
    </source>
</evidence>
<comment type="caution">
    <text evidence="3">The sequence shown here is derived from an EMBL/GenBank/DDBJ whole genome shotgun (WGS) entry which is preliminary data.</text>
</comment>
<feature type="compositionally biased region" description="Polar residues" evidence="1">
    <location>
        <begin position="359"/>
        <end position="368"/>
    </location>
</feature>
<gene>
    <name evidence="3" type="ORF">NA8A_15261</name>
</gene>
<keyword evidence="4" id="KW-1185">Reference proteome</keyword>
<feature type="compositionally biased region" description="Basic and acidic residues" evidence="1">
    <location>
        <begin position="160"/>
        <end position="188"/>
    </location>
</feature>
<feature type="region of interest" description="Disordered" evidence="1">
    <location>
        <begin position="1"/>
        <end position="288"/>
    </location>
</feature>
<feature type="compositionally biased region" description="Low complexity" evidence="1">
    <location>
        <begin position="257"/>
        <end position="267"/>
    </location>
</feature>
<reference evidence="3 4" key="1">
    <citation type="journal article" date="2012" name="J. Bacteriol.">
        <title>Genome Sequence of Nitratireductor indicus Type Strain C115.</title>
        <authorList>
            <person name="Lai Q."/>
            <person name="Li G."/>
            <person name="Yu Z."/>
            <person name="Shao Z."/>
        </authorList>
    </citation>
    <scope>NUCLEOTIDE SEQUENCE [LARGE SCALE GENOMIC DNA]</scope>
    <source>
        <strain evidence="3 4">C115</strain>
    </source>
</reference>
<evidence type="ECO:0000259" key="2">
    <source>
        <dbReference type="Pfam" id="PF02120"/>
    </source>
</evidence>
<accession>K2NUS3</accession>
<dbReference type="AlphaFoldDB" id="K2NUS3"/>
<protein>
    <submittedName>
        <fullName evidence="3">Flagellar hook-length control protein</fullName>
    </submittedName>
</protein>
<dbReference type="Proteomes" id="UP000007374">
    <property type="component" value="Unassembled WGS sequence"/>
</dbReference>
<evidence type="ECO:0000256" key="1">
    <source>
        <dbReference type="SAM" id="MobiDB-lite"/>
    </source>
</evidence>
<keyword evidence="3" id="KW-0282">Flagellum</keyword>
<dbReference type="OrthoDB" id="8031035at2"/>
<dbReference type="Gene3D" id="3.30.750.140">
    <property type="match status" value="1"/>
</dbReference>